<evidence type="ECO:0000313" key="4">
    <source>
        <dbReference type="Proteomes" id="UP000595448"/>
    </source>
</evidence>
<reference evidence="3 4" key="1">
    <citation type="submission" date="2021-01" db="EMBL/GenBank/DDBJ databases">
        <title>Brevundimonas vitis sp. nov., an bacterium isolated from grape (Vitis vinifera).</title>
        <authorList>
            <person name="Jiang L."/>
            <person name="Lee J."/>
        </authorList>
    </citation>
    <scope>NUCLEOTIDE SEQUENCE [LARGE SCALE GENOMIC DNA]</scope>
    <source>
        <strain evidence="3 4">GRTSA-9</strain>
    </source>
</reference>
<keyword evidence="3" id="KW-0346">Stress response</keyword>
<dbReference type="SMART" id="SM00992">
    <property type="entry name" value="YccV-like"/>
    <property type="match status" value="1"/>
</dbReference>
<protein>
    <recommendedName>
        <fullName evidence="1">Heat shock protein HspQ</fullName>
    </recommendedName>
</protein>
<organism evidence="3 4">
    <name type="scientific">Brevundimonas vitisensis</name>
    <dbReference type="NCBI Taxonomy" id="2800818"/>
    <lineage>
        <taxon>Bacteria</taxon>
        <taxon>Pseudomonadati</taxon>
        <taxon>Pseudomonadota</taxon>
        <taxon>Alphaproteobacteria</taxon>
        <taxon>Caulobacterales</taxon>
        <taxon>Caulobacteraceae</taxon>
        <taxon>Brevundimonas</taxon>
    </lineage>
</organism>
<name>A0ABX7BPP4_9CAUL</name>
<dbReference type="Pfam" id="PF08755">
    <property type="entry name" value="YccV-like"/>
    <property type="match status" value="1"/>
</dbReference>
<dbReference type="Gene3D" id="2.30.30.390">
    <property type="entry name" value="Hemimethylated DNA-binding domain"/>
    <property type="match status" value="1"/>
</dbReference>
<dbReference type="InterPro" id="IPR011722">
    <property type="entry name" value="Hemimethylated_DNA-bd_dom"/>
</dbReference>
<proteinExistence type="predicted"/>
<dbReference type="SUPFAM" id="SSF141255">
    <property type="entry name" value="YccV-like"/>
    <property type="match status" value="1"/>
</dbReference>
<accession>A0ABX7BPP4</accession>
<gene>
    <name evidence="3" type="primary">hspQ</name>
    <name evidence="3" type="ORF">JIP62_04780</name>
</gene>
<feature type="domain" description="Hemimethylated DNA-binding" evidence="2">
    <location>
        <begin position="6"/>
        <end position="99"/>
    </location>
</feature>
<dbReference type="NCBIfam" id="TIGR02097">
    <property type="entry name" value="yccV"/>
    <property type="match status" value="1"/>
</dbReference>
<keyword evidence="4" id="KW-1185">Reference proteome</keyword>
<evidence type="ECO:0000259" key="2">
    <source>
        <dbReference type="SMART" id="SM00992"/>
    </source>
</evidence>
<dbReference type="RefSeq" id="WP_201103771.1">
    <property type="nucleotide sequence ID" value="NZ_CP067977.1"/>
</dbReference>
<dbReference type="Proteomes" id="UP000595448">
    <property type="component" value="Chromosome"/>
</dbReference>
<dbReference type="EMBL" id="CP067977">
    <property type="protein sequence ID" value="QQQ19420.1"/>
    <property type="molecule type" value="Genomic_DNA"/>
</dbReference>
<evidence type="ECO:0000313" key="3">
    <source>
        <dbReference type="EMBL" id="QQQ19420.1"/>
    </source>
</evidence>
<evidence type="ECO:0000256" key="1">
    <source>
        <dbReference type="NCBIfam" id="TIGR02097"/>
    </source>
</evidence>
<sequence>MTQVRTARFGLGQIVRHREQAFSGVIVDVDPTYSGPLALTGPVQADQPFYRVFAVGPEGGFIVYAAENVLEHDPEVEPLSRADEAQWFSVDAMGRHAPRSHRLQ</sequence>
<dbReference type="InterPro" id="IPR036623">
    <property type="entry name" value="Hemimethylated_DNA-bd_sf"/>
</dbReference>